<protein>
    <recommendedName>
        <fullName evidence="4">Flagellar protein FliL</fullName>
    </recommendedName>
</protein>
<dbReference type="EMBL" id="FOPU01000031">
    <property type="protein sequence ID" value="SFH74569.1"/>
    <property type="molecule type" value="Genomic_DNA"/>
</dbReference>
<sequence>MKKILLIIVPLLAFIAGAVGGDMLHAGKPATATETAPGAEAAEKAETADVGAHGQEAEAEAEDGHGAKPQGGHGAEVAKDDSALDWFKFPTQFFVPILRNGTPTAIMVLSLTVEMPASARPEIEAQEHRLRDALLNALMIEANTGGFEGNFTSDPAQQRLRAALLAAAQNAAGPSVKRILIEDIGRQQQ</sequence>
<keyword evidence="3" id="KW-1185">Reference proteome</keyword>
<proteinExistence type="predicted"/>
<feature type="region of interest" description="Disordered" evidence="1">
    <location>
        <begin position="30"/>
        <end position="77"/>
    </location>
</feature>
<dbReference type="RefSeq" id="WP_074969474.1">
    <property type="nucleotide sequence ID" value="NZ_LN832559.1"/>
</dbReference>
<evidence type="ECO:0000313" key="3">
    <source>
        <dbReference type="Proteomes" id="UP000183635"/>
    </source>
</evidence>
<dbReference type="Proteomes" id="UP000183635">
    <property type="component" value="Unassembled WGS sequence"/>
</dbReference>
<accession>A0A1I3CJX7</accession>
<evidence type="ECO:0000256" key="1">
    <source>
        <dbReference type="SAM" id="MobiDB-lite"/>
    </source>
</evidence>
<dbReference type="STRING" id="34004.SAMN04488021_13135"/>
<gene>
    <name evidence="2" type="ORF">SAMN04488021_13135</name>
</gene>
<name>A0A1I3CJX7_9RHOB</name>
<organism evidence="2 3">
    <name type="scientific">Paracoccus aminovorans</name>
    <dbReference type="NCBI Taxonomy" id="34004"/>
    <lineage>
        <taxon>Bacteria</taxon>
        <taxon>Pseudomonadati</taxon>
        <taxon>Pseudomonadota</taxon>
        <taxon>Alphaproteobacteria</taxon>
        <taxon>Rhodobacterales</taxon>
        <taxon>Paracoccaceae</taxon>
        <taxon>Paracoccus</taxon>
    </lineage>
</organism>
<dbReference type="OrthoDB" id="7864548at2"/>
<reference evidence="2 3" key="1">
    <citation type="submission" date="2016-10" db="EMBL/GenBank/DDBJ databases">
        <authorList>
            <person name="de Groot N.N."/>
        </authorList>
    </citation>
    <scope>NUCLEOTIDE SEQUENCE [LARGE SCALE GENOMIC DNA]</scope>
    <source>
        <strain evidence="2 3">DSM 8537</strain>
    </source>
</reference>
<evidence type="ECO:0008006" key="4">
    <source>
        <dbReference type="Google" id="ProtNLM"/>
    </source>
</evidence>
<feature type="compositionally biased region" description="Low complexity" evidence="1">
    <location>
        <begin position="30"/>
        <end position="40"/>
    </location>
</feature>
<evidence type="ECO:0000313" key="2">
    <source>
        <dbReference type="EMBL" id="SFH74569.1"/>
    </source>
</evidence>
<dbReference type="AlphaFoldDB" id="A0A1I3CJX7"/>